<dbReference type="Proteomes" id="UP001341840">
    <property type="component" value="Unassembled WGS sequence"/>
</dbReference>
<comment type="caution">
    <text evidence="2">The sequence shown here is derived from an EMBL/GenBank/DDBJ whole genome shotgun (WGS) entry which is preliminary data.</text>
</comment>
<sequence length="303" mass="33774">MATLLGLVLRLGPHDRKQQTHIAKMGGDASEGQPLPSVEDGRNAYVSLSDGTDAADEETQSCARRPPPRPIENRSSEPTPVPMPARTFLSVRSNRSTAYDAGEDPVTIARQILKHLIGLRGEVTGVAQGMEEHRSVVTELKAEMKLMREEQRVLWRGSHYKGYRCHEAQSSGKCARGCDVVSNRKRGWGKTNGMAEEDPTYVPTLDITYSEDHMPFRSKRPRKCTQNLVPDYRELENSVPTMVDLTSSLNAGQHMTGVRTSTYDDRHGVESRYYNYLSPPGSDGTIPVTAIMKMTPHRLPKVR</sequence>
<evidence type="ECO:0000313" key="3">
    <source>
        <dbReference type="Proteomes" id="UP001341840"/>
    </source>
</evidence>
<proteinExistence type="predicted"/>
<organism evidence="2 3">
    <name type="scientific">Stylosanthes scabra</name>
    <dbReference type="NCBI Taxonomy" id="79078"/>
    <lineage>
        <taxon>Eukaryota</taxon>
        <taxon>Viridiplantae</taxon>
        <taxon>Streptophyta</taxon>
        <taxon>Embryophyta</taxon>
        <taxon>Tracheophyta</taxon>
        <taxon>Spermatophyta</taxon>
        <taxon>Magnoliopsida</taxon>
        <taxon>eudicotyledons</taxon>
        <taxon>Gunneridae</taxon>
        <taxon>Pentapetalae</taxon>
        <taxon>rosids</taxon>
        <taxon>fabids</taxon>
        <taxon>Fabales</taxon>
        <taxon>Fabaceae</taxon>
        <taxon>Papilionoideae</taxon>
        <taxon>50 kb inversion clade</taxon>
        <taxon>dalbergioids sensu lato</taxon>
        <taxon>Dalbergieae</taxon>
        <taxon>Pterocarpus clade</taxon>
        <taxon>Stylosanthes</taxon>
    </lineage>
</organism>
<protein>
    <submittedName>
        <fullName evidence="2">Uncharacterized protein</fullName>
    </submittedName>
</protein>
<evidence type="ECO:0000256" key="1">
    <source>
        <dbReference type="SAM" id="MobiDB-lite"/>
    </source>
</evidence>
<evidence type="ECO:0000313" key="2">
    <source>
        <dbReference type="EMBL" id="MED6184529.1"/>
    </source>
</evidence>
<keyword evidence="3" id="KW-1185">Reference proteome</keyword>
<gene>
    <name evidence="2" type="ORF">PIB30_048239</name>
</gene>
<dbReference type="EMBL" id="JASCZI010181557">
    <property type="protein sequence ID" value="MED6184529.1"/>
    <property type="molecule type" value="Genomic_DNA"/>
</dbReference>
<name>A0ABU6WGW7_9FABA</name>
<accession>A0ABU6WGW7</accession>
<reference evidence="2 3" key="1">
    <citation type="journal article" date="2023" name="Plants (Basel)">
        <title>Bridging the Gap: Combining Genomics and Transcriptomics Approaches to Understand Stylosanthes scabra, an Orphan Legume from the Brazilian Caatinga.</title>
        <authorList>
            <person name="Ferreira-Neto J.R.C."/>
            <person name="da Silva M.D."/>
            <person name="Binneck E."/>
            <person name="de Melo N.F."/>
            <person name="da Silva R.H."/>
            <person name="de Melo A.L.T.M."/>
            <person name="Pandolfi V."/>
            <person name="Bustamante F.O."/>
            <person name="Brasileiro-Vidal A.C."/>
            <person name="Benko-Iseppon A.M."/>
        </authorList>
    </citation>
    <scope>NUCLEOTIDE SEQUENCE [LARGE SCALE GENOMIC DNA]</scope>
    <source>
        <tissue evidence="2">Leaves</tissue>
    </source>
</reference>
<feature type="region of interest" description="Disordered" evidence="1">
    <location>
        <begin position="16"/>
        <end position="86"/>
    </location>
</feature>